<evidence type="ECO:0000259" key="9">
    <source>
        <dbReference type="PROSITE" id="PS50850"/>
    </source>
</evidence>
<dbReference type="Gene3D" id="1.20.1250.20">
    <property type="entry name" value="MFS general substrate transporter like domains"/>
    <property type="match status" value="1"/>
</dbReference>
<feature type="transmembrane region" description="Helical" evidence="8">
    <location>
        <begin position="454"/>
        <end position="475"/>
    </location>
</feature>
<dbReference type="InterPro" id="IPR003663">
    <property type="entry name" value="Sugar/inositol_transpt"/>
</dbReference>
<comment type="similarity">
    <text evidence="2 7">Belongs to the major facilitator superfamily. Sugar transporter (TC 2.A.1.1) family.</text>
</comment>
<feature type="transmembrane region" description="Helical" evidence="8">
    <location>
        <begin position="12"/>
        <end position="32"/>
    </location>
</feature>
<evidence type="ECO:0000256" key="8">
    <source>
        <dbReference type="SAM" id="Phobius"/>
    </source>
</evidence>
<feature type="transmembrane region" description="Helical" evidence="8">
    <location>
        <begin position="155"/>
        <end position="176"/>
    </location>
</feature>
<feature type="domain" description="Major facilitator superfamily (MFS) profile" evidence="9">
    <location>
        <begin position="19"/>
        <end position="479"/>
    </location>
</feature>
<name>A0ABR3YZX5_9PEZI</name>
<feature type="transmembrane region" description="Helical" evidence="8">
    <location>
        <begin position="127"/>
        <end position="143"/>
    </location>
</feature>
<dbReference type="Proteomes" id="UP001583186">
    <property type="component" value="Unassembled WGS sequence"/>
</dbReference>
<feature type="transmembrane region" description="Helical" evidence="8">
    <location>
        <begin position="352"/>
        <end position="370"/>
    </location>
</feature>
<feature type="transmembrane region" description="Helical" evidence="8">
    <location>
        <begin position="320"/>
        <end position="340"/>
    </location>
</feature>
<reference evidence="10 11" key="1">
    <citation type="journal article" date="2024" name="IMA Fungus">
        <title>IMA Genome - F19 : A genome assembly and annotation guide to empower mycologists, including annotated draft genome sequences of Ceratocystis pirilliformis, Diaporthe australafricana, Fusarium ophioides, Paecilomyces lecythidis, and Sporothrix stenoceras.</title>
        <authorList>
            <person name="Aylward J."/>
            <person name="Wilson A.M."/>
            <person name="Visagie C.M."/>
            <person name="Spraker J."/>
            <person name="Barnes I."/>
            <person name="Buitendag C."/>
            <person name="Ceriani C."/>
            <person name="Del Mar Angel L."/>
            <person name="du Plessis D."/>
            <person name="Fuchs T."/>
            <person name="Gasser K."/>
            <person name="Kramer D."/>
            <person name="Li W."/>
            <person name="Munsamy K."/>
            <person name="Piso A."/>
            <person name="Price J.L."/>
            <person name="Sonnekus B."/>
            <person name="Thomas C."/>
            <person name="van der Nest A."/>
            <person name="van Dijk A."/>
            <person name="van Heerden A."/>
            <person name="van Vuuren N."/>
            <person name="Yilmaz N."/>
            <person name="Duong T.A."/>
            <person name="van der Merwe N.A."/>
            <person name="Wingfield M.J."/>
            <person name="Wingfield B.D."/>
        </authorList>
    </citation>
    <scope>NUCLEOTIDE SEQUENCE [LARGE SCALE GENOMIC DNA]</scope>
    <source>
        <strain evidence="10 11">CMW 5346</strain>
    </source>
</reference>
<dbReference type="InterPro" id="IPR050360">
    <property type="entry name" value="MFS_Sugar_Transporters"/>
</dbReference>
<evidence type="ECO:0000313" key="10">
    <source>
        <dbReference type="EMBL" id="KAL1893519.1"/>
    </source>
</evidence>
<dbReference type="InterPro" id="IPR020846">
    <property type="entry name" value="MFS_dom"/>
</dbReference>
<dbReference type="InterPro" id="IPR036259">
    <property type="entry name" value="MFS_trans_sf"/>
</dbReference>
<evidence type="ECO:0000256" key="5">
    <source>
        <dbReference type="ARBA" id="ARBA00022989"/>
    </source>
</evidence>
<feature type="transmembrane region" description="Helical" evidence="8">
    <location>
        <begin position="69"/>
        <end position="88"/>
    </location>
</feature>
<dbReference type="PANTHER" id="PTHR48022:SF38">
    <property type="entry name" value="MAJOR FACILITATOR SUPERFAMILY (MFS) PROFILE DOMAIN-CONTAINING PROTEIN-RELATED"/>
    <property type="match status" value="1"/>
</dbReference>
<feature type="transmembrane region" description="Helical" evidence="8">
    <location>
        <begin position="390"/>
        <end position="413"/>
    </location>
</feature>
<accession>A0ABR3YZX5</accession>
<evidence type="ECO:0000256" key="3">
    <source>
        <dbReference type="ARBA" id="ARBA00022448"/>
    </source>
</evidence>
<protein>
    <recommendedName>
        <fullName evidence="9">Major facilitator superfamily (MFS) profile domain-containing protein</fullName>
    </recommendedName>
</protein>
<dbReference type="PROSITE" id="PS50850">
    <property type="entry name" value="MFS"/>
    <property type="match status" value="1"/>
</dbReference>
<gene>
    <name evidence="10" type="ORF">Sste5346_006348</name>
</gene>
<dbReference type="Pfam" id="PF00083">
    <property type="entry name" value="Sugar_tr"/>
    <property type="match status" value="1"/>
</dbReference>
<dbReference type="InterPro" id="IPR005828">
    <property type="entry name" value="MFS_sugar_transport-like"/>
</dbReference>
<dbReference type="NCBIfam" id="TIGR00879">
    <property type="entry name" value="SP"/>
    <property type="match status" value="1"/>
</dbReference>
<dbReference type="EMBL" id="JAWCUI010000037">
    <property type="protein sequence ID" value="KAL1893519.1"/>
    <property type="molecule type" value="Genomic_DNA"/>
</dbReference>
<keyword evidence="3 7" id="KW-0813">Transport</keyword>
<sequence length="536" mass="59182">MAKTEKAPGSHITLFNLALVLALCLGSITYGYTFSIVSTTLGQPGWYAYFDLVSDETSERYAYTKRIEGAMNGLFCAGGFFGCVFIGWSSNAIGRRKSLFVALPIAIIGGALQAGAAHIAMFLVGRFIGGIAVGILVTLVPLFQSEIAPPAVRGFLVSQHGVMMVLGYSLAAWTGFACYFSTNLNFQWRYPLAEQCLFPIALLFMMPWIPESPRWLVMKDRHDEAWVILAKLHGISGHEQDSPEATFCREEFFQIRKQEAADKLQAQIDGRSIMTLFRKPSYRKRMFCAFMTMFAAESTGILVIYNYSVLLYQGLGFSNMISLMLAALYVTVACAGNYICSLLIDRVGRVKLLLTGLIGCMLSLAVETALDAVYTGDALITNRNEAGLRAGVFFMFLYITFYGCCIDANTFVYCSEIFPSHFRSYGTAWSLSILFLSAMIYLEAAPTALAVIGWKYFLLFICLTFVNTIVVWKVFPETKGLSLEEIGEVFGDEVAVRLTHLTSAERELLDRNIDAEKAGGAQVEQLETPAHGSESA</sequence>
<organism evidence="10 11">
    <name type="scientific">Sporothrix stenoceras</name>
    <dbReference type="NCBI Taxonomy" id="5173"/>
    <lineage>
        <taxon>Eukaryota</taxon>
        <taxon>Fungi</taxon>
        <taxon>Dikarya</taxon>
        <taxon>Ascomycota</taxon>
        <taxon>Pezizomycotina</taxon>
        <taxon>Sordariomycetes</taxon>
        <taxon>Sordariomycetidae</taxon>
        <taxon>Ophiostomatales</taxon>
        <taxon>Ophiostomataceae</taxon>
        <taxon>Sporothrix</taxon>
    </lineage>
</organism>
<keyword evidence="11" id="KW-1185">Reference proteome</keyword>
<comment type="subcellular location">
    <subcellularLocation>
        <location evidence="1">Membrane</location>
        <topology evidence="1">Multi-pass membrane protein</topology>
    </subcellularLocation>
</comment>
<evidence type="ECO:0000256" key="4">
    <source>
        <dbReference type="ARBA" id="ARBA00022692"/>
    </source>
</evidence>
<dbReference type="PRINTS" id="PR00171">
    <property type="entry name" value="SUGRTRNSPORT"/>
</dbReference>
<evidence type="ECO:0000256" key="1">
    <source>
        <dbReference type="ARBA" id="ARBA00004141"/>
    </source>
</evidence>
<evidence type="ECO:0000256" key="7">
    <source>
        <dbReference type="RuleBase" id="RU003346"/>
    </source>
</evidence>
<evidence type="ECO:0000313" key="11">
    <source>
        <dbReference type="Proteomes" id="UP001583186"/>
    </source>
</evidence>
<keyword evidence="5 8" id="KW-1133">Transmembrane helix</keyword>
<keyword evidence="4 8" id="KW-0812">Transmembrane</keyword>
<keyword evidence="6 8" id="KW-0472">Membrane</keyword>
<dbReference type="InterPro" id="IPR005829">
    <property type="entry name" value="Sugar_transporter_CS"/>
</dbReference>
<proteinExistence type="inferred from homology"/>
<feature type="transmembrane region" description="Helical" evidence="8">
    <location>
        <begin position="287"/>
        <end position="308"/>
    </location>
</feature>
<evidence type="ECO:0000256" key="2">
    <source>
        <dbReference type="ARBA" id="ARBA00010992"/>
    </source>
</evidence>
<dbReference type="PROSITE" id="PS00217">
    <property type="entry name" value="SUGAR_TRANSPORT_2"/>
    <property type="match status" value="1"/>
</dbReference>
<dbReference type="SUPFAM" id="SSF103473">
    <property type="entry name" value="MFS general substrate transporter"/>
    <property type="match status" value="1"/>
</dbReference>
<evidence type="ECO:0000256" key="6">
    <source>
        <dbReference type="ARBA" id="ARBA00023136"/>
    </source>
</evidence>
<comment type="caution">
    <text evidence="10">The sequence shown here is derived from an EMBL/GenBank/DDBJ whole genome shotgun (WGS) entry which is preliminary data.</text>
</comment>
<feature type="transmembrane region" description="Helical" evidence="8">
    <location>
        <begin position="100"/>
        <end position="121"/>
    </location>
</feature>
<feature type="transmembrane region" description="Helical" evidence="8">
    <location>
        <begin position="188"/>
        <end position="209"/>
    </location>
</feature>
<feature type="transmembrane region" description="Helical" evidence="8">
    <location>
        <begin position="425"/>
        <end position="442"/>
    </location>
</feature>
<dbReference type="PANTHER" id="PTHR48022">
    <property type="entry name" value="PLASTIDIC GLUCOSE TRANSPORTER 4"/>
    <property type="match status" value="1"/>
</dbReference>